<organism evidence="2 3">
    <name type="scientific">Clavelina lepadiformis</name>
    <name type="common">Light-bulb sea squirt</name>
    <name type="synonym">Ascidia lepadiformis</name>
    <dbReference type="NCBI Taxonomy" id="159417"/>
    <lineage>
        <taxon>Eukaryota</taxon>
        <taxon>Metazoa</taxon>
        <taxon>Chordata</taxon>
        <taxon>Tunicata</taxon>
        <taxon>Ascidiacea</taxon>
        <taxon>Aplousobranchia</taxon>
        <taxon>Clavelinidae</taxon>
        <taxon>Clavelina</taxon>
    </lineage>
</organism>
<feature type="transmembrane region" description="Helical" evidence="1">
    <location>
        <begin position="54"/>
        <end position="78"/>
    </location>
</feature>
<feature type="transmembrane region" description="Helical" evidence="1">
    <location>
        <begin position="20"/>
        <end position="42"/>
    </location>
</feature>
<keyword evidence="3" id="KW-1185">Reference proteome</keyword>
<feature type="transmembrane region" description="Helical" evidence="1">
    <location>
        <begin position="139"/>
        <end position="167"/>
    </location>
</feature>
<evidence type="ECO:0000256" key="1">
    <source>
        <dbReference type="SAM" id="Phobius"/>
    </source>
</evidence>
<protein>
    <submittedName>
        <fullName evidence="2">Uncharacterized protein</fullName>
    </submittedName>
</protein>
<keyword evidence="1" id="KW-0812">Transmembrane</keyword>
<evidence type="ECO:0000313" key="3">
    <source>
        <dbReference type="Proteomes" id="UP001642483"/>
    </source>
</evidence>
<comment type="caution">
    <text evidence="2">The sequence shown here is derived from an EMBL/GenBank/DDBJ whole genome shotgun (WGS) entry which is preliminary data.</text>
</comment>
<keyword evidence="1" id="KW-1133">Transmembrane helix</keyword>
<proteinExistence type="predicted"/>
<feature type="transmembrane region" description="Helical" evidence="1">
    <location>
        <begin position="247"/>
        <end position="271"/>
    </location>
</feature>
<sequence>MYPQRSLLYHRGVDDSPGTYISDYVLFAFCAVLATYLSLLLAKSARSESKIRDVSVSTIAVIVVIISVGLGALLGGLVHQFLQKVEPYNNKTFILAPVWTEDMAWLVVWRVAATLSAFVSFAFFVLIQQLLSSEDVLRFSLAGIILYYIISCVISVGIGGYSLYVMFDRDNPWSLTVTFGLVFFCAFLEIVSALVVVCVRFKVAHDGSSTPCTELSNDIDSNPDLQPEVKNLEVSQDPGGVRRRWDLFFHFIAPSFFVIGGVVQLLLGIVAQCGKHRPNPLIHCPLPDDFNHNGLLHVINGLAIFFFFVAELLAIKHRRHNHDKRNFENVSFV</sequence>
<keyword evidence="1" id="KW-0472">Membrane</keyword>
<dbReference type="EMBL" id="CAWYQH010000046">
    <property type="protein sequence ID" value="CAK8677261.1"/>
    <property type="molecule type" value="Genomic_DNA"/>
</dbReference>
<evidence type="ECO:0000313" key="2">
    <source>
        <dbReference type="EMBL" id="CAK8677261.1"/>
    </source>
</evidence>
<feature type="transmembrane region" description="Helical" evidence="1">
    <location>
        <begin position="295"/>
        <end position="315"/>
    </location>
</feature>
<dbReference type="Proteomes" id="UP001642483">
    <property type="component" value="Unassembled WGS sequence"/>
</dbReference>
<accession>A0ABP0FC38</accession>
<feature type="transmembrane region" description="Helical" evidence="1">
    <location>
        <begin position="107"/>
        <end position="127"/>
    </location>
</feature>
<name>A0ABP0FC38_CLALP</name>
<feature type="transmembrane region" description="Helical" evidence="1">
    <location>
        <begin position="173"/>
        <end position="199"/>
    </location>
</feature>
<gene>
    <name evidence="2" type="ORF">CVLEPA_LOCUS6658</name>
</gene>
<reference evidence="2 3" key="1">
    <citation type="submission" date="2024-02" db="EMBL/GenBank/DDBJ databases">
        <authorList>
            <person name="Daric V."/>
            <person name="Darras S."/>
        </authorList>
    </citation>
    <scope>NUCLEOTIDE SEQUENCE [LARGE SCALE GENOMIC DNA]</scope>
</reference>